<organism evidence="1 2">
    <name type="scientific">Vecturithrix granuli</name>
    <dbReference type="NCBI Taxonomy" id="1499967"/>
    <lineage>
        <taxon>Bacteria</taxon>
        <taxon>Candidatus Moduliflexota</taxon>
        <taxon>Candidatus Vecturitrichia</taxon>
        <taxon>Candidatus Vecturitrichales</taxon>
        <taxon>Candidatus Vecturitrichaceae</taxon>
        <taxon>Candidatus Vecturithrix</taxon>
    </lineage>
</organism>
<reference evidence="1 2" key="1">
    <citation type="journal article" date="2015" name="PeerJ">
        <title>First genomic representation of candidate bacterial phylum KSB3 points to enhanced environmental sensing as a trigger of wastewater bulking.</title>
        <authorList>
            <person name="Sekiguchi Y."/>
            <person name="Ohashi A."/>
            <person name="Parks D.H."/>
            <person name="Yamauchi T."/>
            <person name="Tyson G.W."/>
            <person name="Hugenholtz P."/>
        </authorList>
    </citation>
    <scope>NUCLEOTIDE SEQUENCE [LARGE SCALE GENOMIC DNA]</scope>
</reference>
<evidence type="ECO:0008006" key="3">
    <source>
        <dbReference type="Google" id="ProtNLM"/>
    </source>
</evidence>
<evidence type="ECO:0000313" key="1">
    <source>
        <dbReference type="EMBL" id="GAK56625.1"/>
    </source>
</evidence>
<dbReference type="AlphaFoldDB" id="A0A081BWC0"/>
<evidence type="ECO:0000313" key="2">
    <source>
        <dbReference type="Proteomes" id="UP000030661"/>
    </source>
</evidence>
<gene>
    <name evidence="1" type="ORF">U27_03588</name>
</gene>
<dbReference type="InterPro" id="IPR022453">
    <property type="entry name" value="Znf_MqsA-type"/>
</dbReference>
<sequence length="50" mass="5661">MIDDVPAEVCMECGERYYHAQVLDAIDRLLAQENEIKALLQVEVVTLQIA</sequence>
<dbReference type="EMBL" id="DF820465">
    <property type="protein sequence ID" value="GAK56625.1"/>
    <property type="molecule type" value="Genomic_DNA"/>
</dbReference>
<dbReference type="HOGENOM" id="CLU_3114910_0_0_0"/>
<dbReference type="Gene3D" id="3.10.20.860">
    <property type="match status" value="1"/>
</dbReference>
<proteinExistence type="predicted"/>
<dbReference type="Proteomes" id="UP000030661">
    <property type="component" value="Unassembled WGS sequence"/>
</dbReference>
<protein>
    <recommendedName>
        <fullName evidence="3">YgiT-type zinc finger domain protein</fullName>
    </recommendedName>
</protein>
<keyword evidence="2" id="KW-1185">Reference proteome</keyword>
<name>A0A081BWC0_VECG1</name>
<dbReference type="NCBIfam" id="TIGR03831">
    <property type="entry name" value="YgiT_finger"/>
    <property type="match status" value="1"/>
</dbReference>
<accession>A0A081BWC0</accession>